<proteinExistence type="predicted"/>
<dbReference type="Gene3D" id="3.40.50.1000">
    <property type="entry name" value="HAD superfamily/HAD-like"/>
    <property type="match status" value="1"/>
</dbReference>
<dbReference type="NCBIfam" id="TIGR01533">
    <property type="entry name" value="lipo_e_P4"/>
    <property type="match status" value="1"/>
</dbReference>
<dbReference type="Proteomes" id="UP000249645">
    <property type="component" value="Unassembled WGS sequence"/>
</dbReference>
<dbReference type="PIRSF" id="PIRSF019271">
    <property type="entry name" value="Acid_Ptase_C"/>
    <property type="match status" value="1"/>
</dbReference>
<evidence type="ECO:0000313" key="2">
    <source>
        <dbReference type="EMBL" id="PZP49694.1"/>
    </source>
</evidence>
<dbReference type="PANTHER" id="PTHR31284:SF10">
    <property type="entry name" value="ACID PHOSPHATASE-LIKE PROTEIN"/>
    <property type="match status" value="1"/>
</dbReference>
<dbReference type="InterPro" id="IPR005519">
    <property type="entry name" value="Acid_phosphat_B-like"/>
</dbReference>
<dbReference type="AlphaFoldDB" id="A0A2W5F5Z4"/>
<keyword evidence="1" id="KW-0732">Signal</keyword>
<dbReference type="Pfam" id="PF03767">
    <property type="entry name" value="Acid_phosphat_B"/>
    <property type="match status" value="1"/>
</dbReference>
<keyword evidence="2" id="KW-0449">Lipoprotein</keyword>
<dbReference type="PROSITE" id="PS51257">
    <property type="entry name" value="PROKAR_LIPOPROTEIN"/>
    <property type="match status" value="1"/>
</dbReference>
<dbReference type="SFLD" id="SFLDG01125">
    <property type="entry name" value="C1.1:_Acid_Phosphatase_Like"/>
    <property type="match status" value="1"/>
</dbReference>
<dbReference type="EMBL" id="QFOI01000099">
    <property type="protein sequence ID" value="PZP49694.1"/>
    <property type="molecule type" value="Genomic_DNA"/>
</dbReference>
<dbReference type="CDD" id="cd07534">
    <property type="entry name" value="HAD_CAP"/>
    <property type="match status" value="1"/>
</dbReference>
<evidence type="ECO:0000313" key="3">
    <source>
        <dbReference type="Proteomes" id="UP000249645"/>
    </source>
</evidence>
<dbReference type="SFLD" id="SFLDS00003">
    <property type="entry name" value="Haloacid_Dehalogenase"/>
    <property type="match status" value="1"/>
</dbReference>
<dbReference type="InterPro" id="IPR023214">
    <property type="entry name" value="HAD_sf"/>
</dbReference>
<dbReference type="InterPro" id="IPR006423">
    <property type="entry name" value="Lipo_e_P4"/>
</dbReference>
<comment type="caution">
    <text evidence="2">The sequence shown here is derived from an EMBL/GenBank/DDBJ whole genome shotgun (WGS) entry which is preliminary data.</text>
</comment>
<reference evidence="2 3" key="1">
    <citation type="submission" date="2017-11" db="EMBL/GenBank/DDBJ databases">
        <title>Infants hospitalized years apart are colonized by the same room-sourced microbial strains.</title>
        <authorList>
            <person name="Brooks B."/>
            <person name="Olm M.R."/>
            <person name="Firek B.A."/>
            <person name="Baker R."/>
            <person name="Thomas B.C."/>
            <person name="Morowitz M.J."/>
            <person name="Banfield J.F."/>
        </authorList>
    </citation>
    <scope>NUCLEOTIDE SEQUENCE [LARGE SCALE GENOMIC DNA]</scope>
    <source>
        <strain evidence="2">S2_009_000_R2_76</strain>
    </source>
</reference>
<organism evidence="2 3">
    <name type="scientific">Pseudopedobacter saltans</name>
    <dbReference type="NCBI Taxonomy" id="151895"/>
    <lineage>
        <taxon>Bacteria</taxon>
        <taxon>Pseudomonadati</taxon>
        <taxon>Bacteroidota</taxon>
        <taxon>Sphingobacteriia</taxon>
        <taxon>Sphingobacteriales</taxon>
        <taxon>Sphingobacteriaceae</taxon>
        <taxon>Pseudopedobacter</taxon>
    </lineage>
</organism>
<protein>
    <submittedName>
        <fullName evidence="2">5'-nucleotidase, lipoprotein e(P4) family</fullName>
    </submittedName>
</protein>
<dbReference type="SUPFAM" id="SSF56784">
    <property type="entry name" value="HAD-like"/>
    <property type="match status" value="1"/>
</dbReference>
<dbReference type="InterPro" id="IPR036412">
    <property type="entry name" value="HAD-like_sf"/>
</dbReference>
<evidence type="ECO:0000256" key="1">
    <source>
        <dbReference type="ARBA" id="ARBA00022729"/>
    </source>
</evidence>
<sequence length="274" mass="30661">MKLFRHISKTVLIAGLAFSIGCKSTQTSTTTTSKEMQLLPEAPAWGALWQQRAAEYKALCFQAYNFAHQSLDEVVKANNSDKPLAVVTDIDETVLDNSPSTIQQAKNRASFSFKAWKEWTDLAAADTVPGAPAFFKYAASKGVEVFYITNRAISEQASTLKNLQKYGFPFADVKHLLLMGTTSDKEERRKQVAQQYNIVLYCGDNLSDFSSAFNNKNSVSRGNWTQDNQSLFGIKYIVLPNVMYGNWLDAYYDGKPHATNQEANHLMDSIMKGF</sequence>
<dbReference type="GO" id="GO:0009279">
    <property type="term" value="C:cell outer membrane"/>
    <property type="evidence" value="ECO:0007669"/>
    <property type="project" value="InterPro"/>
</dbReference>
<accession>A0A2W5F5Z4</accession>
<dbReference type="PANTHER" id="PTHR31284">
    <property type="entry name" value="ACID PHOSPHATASE-LIKE PROTEIN"/>
    <property type="match status" value="1"/>
</dbReference>
<gene>
    <name evidence="2" type="ORF">DI598_07250</name>
</gene>
<name>A0A2W5F5Z4_9SPHI</name>